<dbReference type="InterPro" id="IPR011009">
    <property type="entry name" value="Kinase-like_dom_sf"/>
</dbReference>
<dbReference type="RefSeq" id="WP_021724937.1">
    <property type="nucleotide sequence ID" value="NZ_AWEZ01000006.1"/>
</dbReference>
<dbReference type="PANTHER" id="PTHR34273:SF2">
    <property type="entry name" value="METHYLTHIORIBOSE KINASE"/>
    <property type="match status" value="1"/>
</dbReference>
<dbReference type="AlphaFoldDB" id="U2TX46"/>
<evidence type="ECO:0000256" key="4">
    <source>
        <dbReference type="ARBA" id="ARBA00022777"/>
    </source>
</evidence>
<dbReference type="EMBL" id="AWEZ01000006">
    <property type="protein sequence ID" value="ERL10613.1"/>
    <property type="molecule type" value="Genomic_DNA"/>
</dbReference>
<keyword evidence="5" id="KW-0067">ATP-binding</keyword>
<dbReference type="STRING" id="1125712.HMPREF1316_1111"/>
<accession>U2TX46</accession>
<sequence>MSRFTKYFEMSPDDVVEYALEKTPEIGWDRASIKAVVPPEHGNLNYVFRVTDDVGHSLYIKQAGMETRISKDMKPSTDRNRIESEILEVEGKLAPGMVPHVYFYDTIMCACGLEDCSDFEVMRDAMLRHETFPHFAEAISTFMVDTLLLSSDVVMNHQEKKRLVQRFVSPDLCDITEKLVLMEPYGDHEGRNNVFPPNRQFVEEQLYADQRLHLEVAKLKFKFMTDAQALLHGDLHTGSIFIAPDAMKVFDSEFGTYAPMGYDTGNVVANLIFAYDNGLATEDEPFCTWVLDTIEQTVDKFVTKFNKRFDERVTEPMAQVPGFKEWYLESILDDTAGYAGTELHRRTVGLANVADVTSIKDEKRRLLAERINILAGKDYILHQRAFRSGKDFVGAVRRAEDAAMRTL</sequence>
<keyword evidence="7" id="KW-1185">Reference proteome</keyword>
<organism evidence="6 7">
    <name type="scientific">Olsenella profusa F0195</name>
    <dbReference type="NCBI Taxonomy" id="1125712"/>
    <lineage>
        <taxon>Bacteria</taxon>
        <taxon>Bacillati</taxon>
        <taxon>Actinomycetota</taxon>
        <taxon>Coriobacteriia</taxon>
        <taxon>Coriobacteriales</taxon>
        <taxon>Atopobiaceae</taxon>
        <taxon>Olsenella</taxon>
    </lineage>
</organism>
<dbReference type="GO" id="GO:0046522">
    <property type="term" value="F:S-methyl-5-thioribose kinase activity"/>
    <property type="evidence" value="ECO:0007669"/>
    <property type="project" value="UniProtKB-EC"/>
</dbReference>
<dbReference type="InterPro" id="IPR009212">
    <property type="entry name" value="Methylthioribose_kinase"/>
</dbReference>
<name>U2TX46_9ACTN</name>
<reference evidence="6 7" key="1">
    <citation type="submission" date="2013-08" db="EMBL/GenBank/DDBJ databases">
        <authorList>
            <person name="Durkin A.S."/>
            <person name="Haft D.R."/>
            <person name="McCorrison J."/>
            <person name="Torralba M."/>
            <person name="Gillis M."/>
            <person name="Haft D.H."/>
            <person name="Methe B."/>
            <person name="Sutton G."/>
            <person name="Nelson K.E."/>
        </authorList>
    </citation>
    <scope>NUCLEOTIDE SEQUENCE [LARGE SCALE GENOMIC DNA]</scope>
    <source>
        <strain evidence="6 7">F0195</strain>
    </source>
</reference>
<keyword evidence="3" id="KW-0547">Nucleotide-binding</keyword>
<comment type="caution">
    <text evidence="6">The sequence shown here is derived from an EMBL/GenBank/DDBJ whole genome shotgun (WGS) entry which is preliminary data.</text>
</comment>
<dbReference type="NCBIfam" id="TIGR01767">
    <property type="entry name" value="MTRK"/>
    <property type="match status" value="1"/>
</dbReference>
<evidence type="ECO:0000256" key="2">
    <source>
        <dbReference type="ARBA" id="ARBA00022679"/>
    </source>
</evidence>
<dbReference type="eggNOG" id="COG4857">
    <property type="taxonomic scope" value="Bacteria"/>
</dbReference>
<evidence type="ECO:0000313" key="7">
    <source>
        <dbReference type="Proteomes" id="UP000016638"/>
    </source>
</evidence>
<dbReference type="OrthoDB" id="9777791at2"/>
<dbReference type="GO" id="GO:0005524">
    <property type="term" value="F:ATP binding"/>
    <property type="evidence" value="ECO:0007669"/>
    <property type="project" value="UniProtKB-KW"/>
</dbReference>
<keyword evidence="4 6" id="KW-0418">Kinase</keyword>
<evidence type="ECO:0000313" key="6">
    <source>
        <dbReference type="EMBL" id="ERL10613.1"/>
    </source>
</evidence>
<evidence type="ECO:0000256" key="3">
    <source>
        <dbReference type="ARBA" id="ARBA00022741"/>
    </source>
</evidence>
<dbReference type="GO" id="GO:0009086">
    <property type="term" value="P:methionine biosynthetic process"/>
    <property type="evidence" value="ECO:0007669"/>
    <property type="project" value="InterPro"/>
</dbReference>
<dbReference type="Gene3D" id="3.90.1200.10">
    <property type="match status" value="1"/>
</dbReference>
<dbReference type="Gene3D" id="3.30.200.20">
    <property type="entry name" value="Phosphorylase Kinase, domain 1"/>
    <property type="match status" value="1"/>
</dbReference>
<comment type="similarity">
    <text evidence="1">Belongs to the methylthioribose kinase family.</text>
</comment>
<dbReference type="PANTHER" id="PTHR34273">
    <property type="entry name" value="METHYLTHIORIBOSE KINASE"/>
    <property type="match status" value="1"/>
</dbReference>
<dbReference type="EC" id="2.7.1.100" evidence="6"/>
<evidence type="ECO:0000256" key="1">
    <source>
        <dbReference type="ARBA" id="ARBA00010165"/>
    </source>
</evidence>
<dbReference type="SUPFAM" id="SSF56112">
    <property type="entry name" value="Protein kinase-like (PK-like)"/>
    <property type="match status" value="1"/>
</dbReference>
<dbReference type="Proteomes" id="UP000016638">
    <property type="component" value="Unassembled WGS sequence"/>
</dbReference>
<dbReference type="PIRSF" id="PIRSF031134">
    <property type="entry name" value="MTRK"/>
    <property type="match status" value="1"/>
</dbReference>
<evidence type="ECO:0000256" key="5">
    <source>
        <dbReference type="ARBA" id="ARBA00022840"/>
    </source>
</evidence>
<keyword evidence="2 6" id="KW-0808">Transferase</keyword>
<protein>
    <submittedName>
        <fullName evidence="6">S-methyl-5-thioribose kinase</fullName>
        <ecNumber evidence="6">2.7.1.100</ecNumber>
    </submittedName>
</protein>
<gene>
    <name evidence="6" type="primary">mtnK</name>
    <name evidence="6" type="ORF">HMPREF1316_1111</name>
</gene>
<dbReference type="PATRIC" id="fig|1125712.3.peg.162"/>
<proteinExistence type="inferred from homology"/>